<evidence type="ECO:0000313" key="9">
    <source>
        <dbReference type="Proteomes" id="UP000224974"/>
    </source>
</evidence>
<dbReference type="InterPro" id="IPR030676">
    <property type="entry name" value="CitT-rel"/>
</dbReference>
<evidence type="ECO:0000256" key="1">
    <source>
        <dbReference type="ARBA" id="ARBA00004141"/>
    </source>
</evidence>
<feature type="transmembrane region" description="Helical" evidence="6">
    <location>
        <begin position="90"/>
        <end position="113"/>
    </location>
</feature>
<feature type="transmembrane region" description="Helical" evidence="6">
    <location>
        <begin position="338"/>
        <end position="361"/>
    </location>
</feature>
<accession>A0A2C6DJK2</accession>
<evidence type="ECO:0000313" key="10">
    <source>
        <dbReference type="Proteomes" id="UP000373449"/>
    </source>
</evidence>
<dbReference type="Proteomes" id="UP000224974">
    <property type="component" value="Unassembled WGS sequence"/>
</dbReference>
<proteinExistence type="inferred from homology"/>
<dbReference type="GO" id="GO:0022857">
    <property type="term" value="F:transmembrane transporter activity"/>
    <property type="evidence" value="ECO:0007669"/>
    <property type="project" value="InterPro"/>
</dbReference>
<evidence type="ECO:0000313" key="8">
    <source>
        <dbReference type="EMBL" id="VFS46455.1"/>
    </source>
</evidence>
<feature type="transmembrane region" description="Helical" evidence="6">
    <location>
        <begin position="186"/>
        <end position="212"/>
    </location>
</feature>
<feature type="transmembrane region" description="Helical" evidence="6">
    <location>
        <begin position="459"/>
        <end position="482"/>
    </location>
</feature>
<dbReference type="PANTHER" id="PTHR42826">
    <property type="entry name" value="DICARBOXYLATE TRANSPORTER 2.1, CHLOROPLASTIC"/>
    <property type="match status" value="1"/>
</dbReference>
<dbReference type="OrthoDB" id="3170849at2"/>
<dbReference type="GO" id="GO:0016020">
    <property type="term" value="C:membrane"/>
    <property type="evidence" value="ECO:0007669"/>
    <property type="project" value="UniProtKB-SubCell"/>
</dbReference>
<feature type="transmembrane region" description="Helical" evidence="6">
    <location>
        <begin position="232"/>
        <end position="255"/>
    </location>
</feature>
<reference evidence="7" key="1">
    <citation type="submission" date="2017-09" db="EMBL/GenBank/DDBJ databases">
        <title>FDA dAtabase for Regulatory Grade micrObial Sequences (FDA-ARGOS): Supporting development and validation of Infectious Disease Dx tests.</title>
        <authorList>
            <person name="Minogue T."/>
            <person name="Wolcott M."/>
            <person name="Wasieloski L."/>
            <person name="Aguilar W."/>
            <person name="Moore D."/>
            <person name="Tallon L.J."/>
            <person name="Sadzewicz L."/>
            <person name="Ott S."/>
            <person name="Zhao X."/>
            <person name="Nagaraj S."/>
            <person name="Vavikolanu K."/>
            <person name="Aluvathingal J."/>
            <person name="Nadendla S."/>
            <person name="Sichtig H."/>
        </authorList>
    </citation>
    <scope>NUCLEOTIDE SEQUENCE</scope>
    <source>
        <strain evidence="7">FDAARGOS_387</strain>
    </source>
</reference>
<dbReference type="NCBIfam" id="TIGR00785">
    <property type="entry name" value="dass"/>
    <property type="match status" value="1"/>
</dbReference>
<feature type="transmembrane region" description="Helical" evidence="6">
    <location>
        <begin position="53"/>
        <end position="70"/>
    </location>
</feature>
<dbReference type="InterPro" id="IPR001898">
    <property type="entry name" value="SLC13A/DASS"/>
</dbReference>
<dbReference type="Proteomes" id="UP000373449">
    <property type="component" value="Unassembled WGS sequence"/>
</dbReference>
<comment type="subcellular location">
    <subcellularLocation>
        <location evidence="1">Membrane</location>
        <topology evidence="1">Multi-pass membrane protein</topology>
    </subcellularLocation>
</comment>
<dbReference type="AlphaFoldDB" id="A0A2C6DJK2"/>
<evidence type="ECO:0000256" key="5">
    <source>
        <dbReference type="ARBA" id="ARBA00023136"/>
    </source>
</evidence>
<dbReference type="EMBL" id="CAADJA010000002">
    <property type="protein sequence ID" value="VFS46455.1"/>
    <property type="molecule type" value="Genomic_DNA"/>
</dbReference>
<keyword evidence="5 6" id="KW-0472">Membrane</keyword>
<dbReference type="Pfam" id="PF00939">
    <property type="entry name" value="Na_sulph_symp"/>
    <property type="match status" value="1"/>
</dbReference>
<feature type="transmembrane region" description="Helical" evidence="6">
    <location>
        <begin position="368"/>
        <end position="387"/>
    </location>
</feature>
<feature type="transmembrane region" description="Helical" evidence="6">
    <location>
        <begin position="285"/>
        <end position="318"/>
    </location>
</feature>
<reference evidence="9" key="2">
    <citation type="submission" date="2017-09" db="EMBL/GenBank/DDBJ databases">
        <title>FDA dAtabase for Regulatory Grade micrObial Sequences (FDA-ARGOS): Supporting development and validation of Infectious Disease Dx tests.</title>
        <authorList>
            <person name="Minogue T."/>
            <person name="Wolcott M."/>
            <person name="Wasieloski L."/>
            <person name="Aguilar W."/>
            <person name="Moore D."/>
            <person name="Tallon L."/>
            <person name="Sadzewicz L."/>
            <person name="Ott S."/>
            <person name="Zhao X."/>
            <person name="Nagaraj S."/>
            <person name="Vavikolanu K."/>
            <person name="Aluvathingal J."/>
            <person name="Nadendla S."/>
            <person name="Sichtig H."/>
        </authorList>
    </citation>
    <scope>NUCLEOTIDE SEQUENCE [LARGE SCALE GENOMIC DNA]</scope>
    <source>
        <strain evidence="9">FDAARGOS_387</strain>
    </source>
</reference>
<dbReference type="PIRSF" id="PIRSF002457">
    <property type="entry name" value="DASS"/>
    <property type="match status" value="1"/>
</dbReference>
<comment type="similarity">
    <text evidence="2">Belongs to the SLC13A/DASS transporter (TC 2.A.47) family. DIT1 subfamily.</text>
</comment>
<evidence type="ECO:0000256" key="6">
    <source>
        <dbReference type="SAM" id="Phobius"/>
    </source>
</evidence>
<name>A0A2C6DJK2_9GAMM</name>
<dbReference type="RefSeq" id="WP_029093784.1">
    <property type="nucleotide sequence ID" value="NZ_CAADJA010000002.1"/>
</dbReference>
<keyword evidence="3 6" id="KW-0812">Transmembrane</keyword>
<evidence type="ECO:0000256" key="2">
    <source>
        <dbReference type="ARBA" id="ARBA00007349"/>
    </source>
</evidence>
<gene>
    <name evidence="8" type="primary">ttdT</name>
    <name evidence="7" type="ORF">CRN84_03785</name>
    <name evidence="8" type="ORF">NCTC12282_01364</name>
</gene>
<dbReference type="EMBL" id="PDDX01000001">
    <property type="protein sequence ID" value="PHI28512.1"/>
    <property type="molecule type" value="Genomic_DNA"/>
</dbReference>
<organism evidence="7 9">
    <name type="scientific">Budvicia aquatica</name>
    <dbReference type="NCBI Taxonomy" id="82979"/>
    <lineage>
        <taxon>Bacteria</taxon>
        <taxon>Pseudomonadati</taxon>
        <taxon>Pseudomonadota</taxon>
        <taxon>Gammaproteobacteria</taxon>
        <taxon>Enterobacterales</taxon>
        <taxon>Budviciaceae</taxon>
        <taxon>Budvicia</taxon>
    </lineage>
</organism>
<protein>
    <submittedName>
        <fullName evidence="7">Anion permease</fullName>
    </submittedName>
    <submittedName>
        <fullName evidence="8">Tartrate transporter</fullName>
    </submittedName>
</protein>
<reference evidence="8 10" key="3">
    <citation type="submission" date="2019-03" db="EMBL/GenBank/DDBJ databases">
        <authorList>
            <consortium name="Pathogen Informatics"/>
        </authorList>
    </citation>
    <scope>NUCLEOTIDE SEQUENCE [LARGE SCALE GENOMIC DNA]</scope>
    <source>
        <strain evidence="8 10">NCTC12282</strain>
    </source>
</reference>
<feature type="transmembrane region" description="Helical" evidence="6">
    <location>
        <begin position="7"/>
        <end position="23"/>
    </location>
</feature>
<evidence type="ECO:0000256" key="4">
    <source>
        <dbReference type="ARBA" id="ARBA00022989"/>
    </source>
</evidence>
<keyword evidence="4 6" id="KW-1133">Transmembrane helix</keyword>
<feature type="transmembrane region" description="Helical" evidence="6">
    <location>
        <begin position="419"/>
        <end position="439"/>
    </location>
</feature>
<feature type="transmembrane region" description="Helical" evidence="6">
    <location>
        <begin position="29"/>
        <end position="46"/>
    </location>
</feature>
<sequence>MKTYLKILVPFIAALLIGLIPVPAGLPAYAWYFFAIFCGCIIGLIFEPLPGAVIGLISVVATAMLAQYALFSPEQLASPKFNWPDNALKWAISGFSNTTVWLIFGAFMFAMGYNKTGLGRRIALWLVKALGKRTLTLGYAIMISDVLLAPFTPSNTARSGGIIFPIISNLPPLYDSKPNDPSMKRIGTYLMWVAIASTCVTSTLFMTALATNTLSIGLVDSITGIRISWGEWFSVTAPAGILLLIIVPLLSYWMCPPEIKQGNSIPEWAATELATMGKISRNEVLLLVSVFCALFLWIFGGSFISTAMVGLLVLAVLLILNVIRWDDVLSNTTAWSTLIWYATLMAMADGLKNVGFVSWFGSIMGGHLQGLTPMVAMIMLTCIYYFLHYLFASSSAHATALLPVILAVASGIPGLDMRLFVLILLPVAGLMGIITPYGTGPSPVYYGGGYLPSALWWKLGAVFGVLFLVVWLALTIPWLMFLQS</sequence>
<evidence type="ECO:0000256" key="3">
    <source>
        <dbReference type="ARBA" id="ARBA00022692"/>
    </source>
</evidence>
<keyword evidence="9" id="KW-1185">Reference proteome</keyword>
<evidence type="ECO:0000313" key="7">
    <source>
        <dbReference type="EMBL" id="PHI28512.1"/>
    </source>
</evidence>